<reference evidence="6 7" key="1">
    <citation type="submission" date="2020-07" db="EMBL/GenBank/DDBJ databases">
        <title>The yeast mating-type switching endonuclease HO is a domesticated member of an unorthodox homing genetic element family.</title>
        <authorList>
            <person name="Coughlan A.Y."/>
            <person name="Lombardi L."/>
            <person name="Braun-Galleani S."/>
            <person name="Martos A.R."/>
            <person name="Galeote V."/>
            <person name="Bigey F."/>
            <person name="Dequin S."/>
            <person name="Byrne K.P."/>
            <person name="Wolfe K.H."/>
        </authorList>
    </citation>
    <scope>NUCLEOTIDE SEQUENCE [LARGE SCALE GENOMIC DNA]</scope>
    <source>
        <strain evidence="6 7">NRRL Y-6702</strain>
    </source>
</reference>
<dbReference type="Pfam" id="PF17862">
    <property type="entry name" value="AAA_lid_3"/>
    <property type="match status" value="1"/>
</dbReference>
<dbReference type="CDD" id="cd19509">
    <property type="entry name" value="RecA-like_VPS4-like"/>
    <property type="match status" value="1"/>
</dbReference>
<evidence type="ECO:0000313" key="7">
    <source>
        <dbReference type="Proteomes" id="UP000509704"/>
    </source>
</evidence>
<feature type="compositionally biased region" description="Pro residues" evidence="4">
    <location>
        <begin position="336"/>
        <end position="346"/>
    </location>
</feature>
<dbReference type="InterPro" id="IPR003960">
    <property type="entry name" value="ATPase_AAA_CS"/>
</dbReference>
<dbReference type="InterPro" id="IPR003959">
    <property type="entry name" value="ATPase_AAA_core"/>
</dbReference>
<dbReference type="InterPro" id="IPR015415">
    <property type="entry name" value="Spast_Vps4_C"/>
</dbReference>
<dbReference type="InterPro" id="IPR027417">
    <property type="entry name" value="P-loop_NTPase"/>
</dbReference>
<feature type="region of interest" description="Disordered" evidence="4">
    <location>
        <begin position="334"/>
        <end position="369"/>
    </location>
</feature>
<dbReference type="PANTHER" id="PTHR23074:SF17">
    <property type="entry name" value="FIDGETIN-LIKE PROTEIN 1"/>
    <property type="match status" value="1"/>
</dbReference>
<name>A0A7H9B698_ZYGMR</name>
<keyword evidence="7" id="KW-1185">Reference proteome</keyword>
<dbReference type="GeneID" id="59237595"/>
<dbReference type="Pfam" id="PF09336">
    <property type="entry name" value="Vps4_C"/>
    <property type="match status" value="1"/>
</dbReference>
<evidence type="ECO:0000256" key="3">
    <source>
        <dbReference type="ARBA" id="ARBA00022840"/>
    </source>
</evidence>
<dbReference type="GO" id="GO:0005524">
    <property type="term" value="F:ATP binding"/>
    <property type="evidence" value="ECO:0007669"/>
    <property type="project" value="UniProtKB-KW"/>
</dbReference>
<protein>
    <recommendedName>
        <fullName evidence="5">AAA+ ATPase domain-containing protein</fullName>
    </recommendedName>
</protein>
<dbReference type="InterPro" id="IPR041569">
    <property type="entry name" value="AAA_lid_3"/>
</dbReference>
<keyword evidence="2" id="KW-0547">Nucleotide-binding</keyword>
<feature type="compositionally biased region" description="Low complexity" evidence="4">
    <location>
        <begin position="118"/>
        <end position="134"/>
    </location>
</feature>
<proteinExistence type="inferred from homology"/>
<gene>
    <name evidence="6" type="ORF">HG535_0F03470</name>
</gene>
<dbReference type="Gene3D" id="3.40.50.300">
    <property type="entry name" value="P-loop containing nucleotide triphosphate hydrolases"/>
    <property type="match status" value="1"/>
</dbReference>
<dbReference type="FunFam" id="1.10.8.60:FF:000022">
    <property type="entry name" value="Fidgetin like 1"/>
    <property type="match status" value="1"/>
</dbReference>
<dbReference type="PROSITE" id="PS00674">
    <property type="entry name" value="AAA"/>
    <property type="match status" value="1"/>
</dbReference>
<feature type="compositionally biased region" description="Polar residues" evidence="4">
    <location>
        <begin position="175"/>
        <end position="196"/>
    </location>
</feature>
<dbReference type="EMBL" id="CP058609">
    <property type="protein sequence ID" value="QLG73836.1"/>
    <property type="molecule type" value="Genomic_DNA"/>
</dbReference>
<dbReference type="AlphaFoldDB" id="A0A7H9B698"/>
<evidence type="ECO:0000256" key="1">
    <source>
        <dbReference type="ARBA" id="ARBA00006914"/>
    </source>
</evidence>
<dbReference type="Pfam" id="PF00004">
    <property type="entry name" value="AAA"/>
    <property type="match status" value="1"/>
</dbReference>
<dbReference type="Gene3D" id="1.10.8.60">
    <property type="match status" value="1"/>
</dbReference>
<dbReference type="RefSeq" id="XP_037145562.1">
    <property type="nucleotide sequence ID" value="XM_037289667.1"/>
</dbReference>
<evidence type="ECO:0000256" key="4">
    <source>
        <dbReference type="SAM" id="MobiDB-lite"/>
    </source>
</evidence>
<dbReference type="SUPFAM" id="SSF52540">
    <property type="entry name" value="P-loop containing nucleoside triphosphate hydrolases"/>
    <property type="match status" value="1"/>
</dbReference>
<dbReference type="OrthoDB" id="10251136at2759"/>
<evidence type="ECO:0000259" key="5">
    <source>
        <dbReference type="SMART" id="SM00382"/>
    </source>
</evidence>
<evidence type="ECO:0000256" key="2">
    <source>
        <dbReference type="ARBA" id="ARBA00022741"/>
    </source>
</evidence>
<dbReference type="PANTHER" id="PTHR23074">
    <property type="entry name" value="AAA DOMAIN-CONTAINING"/>
    <property type="match status" value="1"/>
</dbReference>
<dbReference type="InterPro" id="IPR050304">
    <property type="entry name" value="MT-severing_AAA_ATPase"/>
</dbReference>
<dbReference type="GO" id="GO:0016887">
    <property type="term" value="F:ATP hydrolysis activity"/>
    <property type="evidence" value="ECO:0007669"/>
    <property type="project" value="InterPro"/>
</dbReference>
<accession>A0A7H9B698</accession>
<feature type="compositionally biased region" description="Low complexity" evidence="4">
    <location>
        <begin position="520"/>
        <end position="534"/>
    </location>
</feature>
<dbReference type="KEGG" id="zmk:HG535_0F03470"/>
<sequence>MESSGNYHLLSKFTRLRKRPQQPLTDLTELYGKIANETIFYLKLEDQKNYKGALQGWKALNTDVMYRLTVIEHEYPNVQSYTREELNIKSGLRELYNKSLDHLERVKALYQEDEVRTKSATSTTRTSSKHTVTAPDSRKSSFNRRPPMFRESATPLSSRKMATTLRDPKLKSLRAYNQPSTNDFRSSGSKVQSRNKVNFTPSKPLIKANQVRKDDQNQFEDFDDNIDLIVLAQESEGEEDGEEDGEDRQRDQYKVTSPLSDQFEFDVEDYYGSLMDESGSGDDDYALNDLEENTTNLSINSSPLDVKTNISAPELPVIKSSEVPTPTFANIIKNRPPIPSAAPPSLPHQTPSSAGIPLFSESKPSKNTSRAATIKSEVDKSFVLHNPTSVSSDNVISKKTKPVSKTIPGLRLKATKSTSALAPKQAIVPSLPTKAKVASSYEKRPQVATEAAKLVLGTKPEQVRRVLPKKNSLTSSTSTFKKTQSRSTVGSRPSTARPKKDLGSSAHIKSVQVGGNGKANSMNSLISNESSSHSKGQTREKSAPPPEVPLAEDKRQEPEFNGSQLKEVLENEIIESLQGVDKTAAKQIFAEIVVRGDEVHWDDIAGLESAKSSLKEAVVYPFLRPDLFRGLREPVRGMLLFGPPGTGKTMLARAVATESHSTFFSISASSLTSKYLGESEKLVRALFAVAKKLSPSIVFVDEIDSIMGSRDNEGENESSRRIKNEFLIQWSSLSSAAAGNTHSNADGDDDERVLVLAATNLPWSIDEAARRRFVRRQYIPLPEPETRSAQLKRLLSYQKHTMANEDFLELLNLTDGFSGSDLTSLAKDAAMGPLRELGDKLLLTPTELVRPITLDDFKSSLNYIKPSVSQEGLQKYEDWASKFGSSGV</sequence>
<feature type="compositionally biased region" description="Acidic residues" evidence="4">
    <location>
        <begin position="235"/>
        <end position="246"/>
    </location>
</feature>
<comment type="similarity">
    <text evidence="1">Belongs to the AAA ATPase family.</text>
</comment>
<feature type="domain" description="AAA+ ATPase" evidence="5">
    <location>
        <begin position="634"/>
        <end position="783"/>
    </location>
</feature>
<feature type="region of interest" description="Disordered" evidence="4">
    <location>
        <begin position="235"/>
        <end position="255"/>
    </location>
</feature>
<dbReference type="FunFam" id="3.40.50.300:FF:000093">
    <property type="entry name" value="Fidgetin-like 1"/>
    <property type="match status" value="1"/>
</dbReference>
<feature type="compositionally biased region" description="Low complexity" evidence="4">
    <location>
        <begin position="469"/>
        <end position="488"/>
    </location>
</feature>
<organism evidence="6 7">
    <name type="scientific">Zygotorulaspora mrakii</name>
    <name type="common">Zygosaccharomyces mrakii</name>
    <dbReference type="NCBI Taxonomy" id="42260"/>
    <lineage>
        <taxon>Eukaryota</taxon>
        <taxon>Fungi</taxon>
        <taxon>Dikarya</taxon>
        <taxon>Ascomycota</taxon>
        <taxon>Saccharomycotina</taxon>
        <taxon>Saccharomycetes</taxon>
        <taxon>Saccharomycetales</taxon>
        <taxon>Saccharomycetaceae</taxon>
        <taxon>Zygotorulaspora</taxon>
    </lineage>
</organism>
<dbReference type="InterPro" id="IPR003593">
    <property type="entry name" value="AAA+_ATPase"/>
</dbReference>
<feature type="region of interest" description="Disordered" evidence="4">
    <location>
        <begin position="462"/>
        <end position="564"/>
    </location>
</feature>
<dbReference type="SMART" id="SM00382">
    <property type="entry name" value="AAA"/>
    <property type="match status" value="1"/>
</dbReference>
<keyword evidence="3" id="KW-0067">ATP-binding</keyword>
<dbReference type="Proteomes" id="UP000509704">
    <property type="component" value="Chromosome 6"/>
</dbReference>
<evidence type="ECO:0000313" key="6">
    <source>
        <dbReference type="EMBL" id="QLG73836.1"/>
    </source>
</evidence>
<feature type="region of interest" description="Disordered" evidence="4">
    <location>
        <begin position="112"/>
        <end position="196"/>
    </location>
</feature>